<comment type="similarity">
    <text evidence="1">Belongs to the Ole e I family.</text>
</comment>
<gene>
    <name evidence="4" type="ORF">STAS_04997</name>
</gene>
<dbReference type="GO" id="GO:0005615">
    <property type="term" value="C:extracellular space"/>
    <property type="evidence" value="ECO:0007669"/>
    <property type="project" value="InterPro"/>
</dbReference>
<keyword evidence="2" id="KW-1015">Disulfide bond</keyword>
<evidence type="ECO:0000256" key="2">
    <source>
        <dbReference type="ARBA" id="ARBA00023157"/>
    </source>
</evidence>
<feature type="chain" id="PRO_5022924635" evidence="3">
    <location>
        <begin position="23"/>
        <end position="161"/>
    </location>
</feature>
<dbReference type="PANTHER" id="PTHR31614">
    <property type="entry name" value="PROTEIN DOWNSTREAM OF FLC-RELATED"/>
    <property type="match status" value="1"/>
</dbReference>
<keyword evidence="5" id="KW-1185">Reference proteome</keyword>
<reference evidence="5" key="1">
    <citation type="journal article" date="2019" name="Curr. Biol.">
        <title>Genome Sequence of Striga asiatica Provides Insight into the Evolution of Plant Parasitism.</title>
        <authorList>
            <person name="Yoshida S."/>
            <person name="Kim S."/>
            <person name="Wafula E.K."/>
            <person name="Tanskanen J."/>
            <person name="Kim Y.M."/>
            <person name="Honaas L."/>
            <person name="Yang Z."/>
            <person name="Spallek T."/>
            <person name="Conn C.E."/>
            <person name="Ichihashi Y."/>
            <person name="Cheong K."/>
            <person name="Cui S."/>
            <person name="Der J.P."/>
            <person name="Gundlach H."/>
            <person name="Jiao Y."/>
            <person name="Hori C."/>
            <person name="Ishida J.K."/>
            <person name="Kasahara H."/>
            <person name="Kiba T."/>
            <person name="Kim M.S."/>
            <person name="Koo N."/>
            <person name="Laohavisit A."/>
            <person name="Lee Y.H."/>
            <person name="Lumba S."/>
            <person name="McCourt P."/>
            <person name="Mortimer J.C."/>
            <person name="Mutuku J.M."/>
            <person name="Nomura T."/>
            <person name="Sasaki-Sekimoto Y."/>
            <person name="Seto Y."/>
            <person name="Wang Y."/>
            <person name="Wakatake T."/>
            <person name="Sakakibara H."/>
            <person name="Demura T."/>
            <person name="Yamaguchi S."/>
            <person name="Yoneyama K."/>
            <person name="Manabe R.I."/>
            <person name="Nelson D.C."/>
            <person name="Schulman A.H."/>
            <person name="Timko M.P."/>
            <person name="dePamphilis C.W."/>
            <person name="Choi D."/>
            <person name="Shirasu K."/>
        </authorList>
    </citation>
    <scope>NUCLEOTIDE SEQUENCE [LARGE SCALE GENOMIC DNA]</scope>
    <source>
        <strain evidence="5">cv. UVA1</strain>
    </source>
</reference>
<feature type="signal peptide" evidence="3">
    <location>
        <begin position="1"/>
        <end position="22"/>
    </location>
</feature>
<keyword evidence="3" id="KW-0732">Signal</keyword>
<evidence type="ECO:0000256" key="1">
    <source>
        <dbReference type="ARBA" id="ARBA00010049"/>
    </source>
</evidence>
<protein>
    <submittedName>
        <fullName evidence="4">Pollen Ole e 1 allergen and extensin family protein</fullName>
    </submittedName>
</protein>
<dbReference type="AlphaFoldDB" id="A0A5A7P9F6"/>
<dbReference type="OrthoDB" id="1888725at2759"/>
<organism evidence="4 5">
    <name type="scientific">Striga asiatica</name>
    <name type="common">Asiatic witchweed</name>
    <name type="synonym">Buchnera asiatica</name>
    <dbReference type="NCBI Taxonomy" id="4170"/>
    <lineage>
        <taxon>Eukaryota</taxon>
        <taxon>Viridiplantae</taxon>
        <taxon>Streptophyta</taxon>
        <taxon>Embryophyta</taxon>
        <taxon>Tracheophyta</taxon>
        <taxon>Spermatophyta</taxon>
        <taxon>Magnoliopsida</taxon>
        <taxon>eudicotyledons</taxon>
        <taxon>Gunneridae</taxon>
        <taxon>Pentapetalae</taxon>
        <taxon>asterids</taxon>
        <taxon>lamiids</taxon>
        <taxon>Lamiales</taxon>
        <taxon>Orobanchaceae</taxon>
        <taxon>Buchnereae</taxon>
        <taxon>Striga</taxon>
    </lineage>
</organism>
<accession>A0A5A7P9F6</accession>
<dbReference type="Pfam" id="PF01190">
    <property type="entry name" value="Pollen_Ole_e_1"/>
    <property type="match status" value="1"/>
</dbReference>
<comment type="caution">
    <text evidence="4">The sequence shown here is derived from an EMBL/GenBank/DDBJ whole genome shotgun (WGS) entry which is preliminary data.</text>
</comment>
<evidence type="ECO:0000313" key="4">
    <source>
        <dbReference type="EMBL" id="GER29166.1"/>
    </source>
</evidence>
<dbReference type="PANTHER" id="PTHR31614:SF2">
    <property type="entry name" value="F28N24.16 PROTEIN"/>
    <property type="match status" value="1"/>
</dbReference>
<dbReference type="InterPro" id="IPR006040">
    <property type="entry name" value="Allergen_Ole_e_I_CS"/>
</dbReference>
<sequence length="161" mass="17334">MAKVVALASALYILALAAISNAHNNLFLFNVEGDVYCDPCRVQFETELSQKLVGATVRLECRHADTKTVIYSLEGITGPNGHYNLSVVGDHGDEICEVSVVNSPNNECNEPLGEKSRVVLSNNDGMHSTVRIANAIGFQTKTALPQCGPVLFNMGVVVESR</sequence>
<dbReference type="Proteomes" id="UP000325081">
    <property type="component" value="Unassembled WGS sequence"/>
</dbReference>
<dbReference type="EMBL" id="BKCP01003336">
    <property type="protein sequence ID" value="GER29166.1"/>
    <property type="molecule type" value="Genomic_DNA"/>
</dbReference>
<dbReference type="PROSITE" id="PS00925">
    <property type="entry name" value="OLEEI"/>
    <property type="match status" value="1"/>
</dbReference>
<evidence type="ECO:0000256" key="3">
    <source>
        <dbReference type="SAM" id="SignalP"/>
    </source>
</evidence>
<dbReference type="InterPro" id="IPR006041">
    <property type="entry name" value="Pollen_Ole_e1_allergen"/>
</dbReference>
<name>A0A5A7P9F6_STRAF</name>
<evidence type="ECO:0000313" key="5">
    <source>
        <dbReference type="Proteomes" id="UP000325081"/>
    </source>
</evidence>
<proteinExistence type="inferred from homology"/>